<dbReference type="KEGG" id="ttc:FOKN1_1876"/>
<dbReference type="OrthoDB" id="261518at2"/>
<dbReference type="Proteomes" id="UP000218765">
    <property type="component" value="Chromosome"/>
</dbReference>
<sequence>MKKRIELDQPLLIEQQNEERFFHITANSLEVIAYSAVSPEKETPNEDCLAIIPLDGRECILAIADGAGGTRQGGDASRLAVAALEQVLREKSPEQDVRACVLNAYELANTRIMELGVGASTTLTVIEYADGRIRPYHAGDTMIMHVGLRGRIKYQTVPHSPTGYAVEAGLLEEDAALHHEDRHLVTNILGHEDLRVEIGSFVDMARHDTIVIGSDGLYDNLYKEEIIERIRKGPLNRAARRLAADVRERMLTERRRQPSKADDLSFMLIRRKPATPQRRGAKAQSTQGKDHG</sequence>
<feature type="region of interest" description="Disordered" evidence="1">
    <location>
        <begin position="251"/>
        <end position="292"/>
    </location>
</feature>
<reference evidence="3 4" key="1">
    <citation type="submission" date="2017-05" db="EMBL/GenBank/DDBJ databases">
        <title>Thiocyanate degradation by Thiohalobacter thiocyanaticus FOKN1.</title>
        <authorList>
            <person name="Oshiki M."/>
            <person name="Fukushima T."/>
            <person name="Kawano S."/>
            <person name="Nakagawa J."/>
        </authorList>
    </citation>
    <scope>NUCLEOTIDE SEQUENCE [LARGE SCALE GENOMIC DNA]</scope>
    <source>
        <strain evidence="3 4">FOKN1</strain>
    </source>
</reference>
<accession>A0A1Z4VRJ7</accession>
<dbReference type="Pfam" id="PF13672">
    <property type="entry name" value="PP2C_2"/>
    <property type="match status" value="1"/>
</dbReference>
<proteinExistence type="predicted"/>
<feature type="compositionally biased region" description="Polar residues" evidence="1">
    <location>
        <begin position="283"/>
        <end position="292"/>
    </location>
</feature>
<organism evidence="3 4">
    <name type="scientific">Thiohalobacter thiocyanaticus</name>
    <dbReference type="NCBI Taxonomy" id="585455"/>
    <lineage>
        <taxon>Bacteria</taxon>
        <taxon>Pseudomonadati</taxon>
        <taxon>Pseudomonadota</taxon>
        <taxon>Gammaproteobacteria</taxon>
        <taxon>Thiohalobacterales</taxon>
        <taxon>Thiohalobacteraceae</taxon>
        <taxon>Thiohalobacter</taxon>
    </lineage>
</organism>
<protein>
    <submittedName>
        <fullName evidence="3">Serine/threonine protein phosphatase</fullName>
    </submittedName>
</protein>
<evidence type="ECO:0000313" key="3">
    <source>
        <dbReference type="EMBL" id="BAZ94261.1"/>
    </source>
</evidence>
<dbReference type="SUPFAM" id="SSF81606">
    <property type="entry name" value="PP2C-like"/>
    <property type="match status" value="1"/>
</dbReference>
<dbReference type="AlphaFoldDB" id="A0A1Z4VRJ7"/>
<evidence type="ECO:0000256" key="1">
    <source>
        <dbReference type="SAM" id="MobiDB-lite"/>
    </source>
</evidence>
<dbReference type="InterPro" id="IPR036457">
    <property type="entry name" value="PPM-type-like_dom_sf"/>
</dbReference>
<name>A0A1Z4VRJ7_9GAMM</name>
<feature type="domain" description="PPM-type phosphatase" evidence="2">
    <location>
        <begin position="33"/>
        <end position="271"/>
    </location>
</feature>
<dbReference type="InterPro" id="IPR001932">
    <property type="entry name" value="PPM-type_phosphatase-like_dom"/>
</dbReference>
<dbReference type="SMART" id="SM00332">
    <property type="entry name" value="PP2Cc"/>
    <property type="match status" value="1"/>
</dbReference>
<dbReference type="EMBL" id="AP018052">
    <property type="protein sequence ID" value="BAZ94261.1"/>
    <property type="molecule type" value="Genomic_DNA"/>
</dbReference>
<gene>
    <name evidence="3" type="ORF">FOKN1_1876</name>
</gene>
<evidence type="ECO:0000259" key="2">
    <source>
        <dbReference type="PROSITE" id="PS51746"/>
    </source>
</evidence>
<evidence type="ECO:0000313" key="4">
    <source>
        <dbReference type="Proteomes" id="UP000218765"/>
    </source>
</evidence>
<dbReference type="RefSeq" id="WP_096366375.1">
    <property type="nucleotide sequence ID" value="NZ_AP018052.1"/>
</dbReference>
<dbReference type="SMART" id="SM00331">
    <property type="entry name" value="PP2C_SIG"/>
    <property type="match status" value="1"/>
</dbReference>
<feature type="compositionally biased region" description="Basic and acidic residues" evidence="1">
    <location>
        <begin position="251"/>
        <end position="263"/>
    </location>
</feature>
<dbReference type="PROSITE" id="PS51746">
    <property type="entry name" value="PPM_2"/>
    <property type="match status" value="1"/>
</dbReference>
<keyword evidence="4" id="KW-1185">Reference proteome</keyword>
<dbReference type="Gene3D" id="3.60.40.10">
    <property type="entry name" value="PPM-type phosphatase domain"/>
    <property type="match status" value="1"/>
</dbReference>